<evidence type="ECO:0000313" key="1">
    <source>
        <dbReference type="EMBL" id="SDP91474.1"/>
    </source>
</evidence>
<dbReference type="STRING" id="930152.SAMN05216565_11235"/>
<dbReference type="PANTHER" id="PTHR34352:SF1">
    <property type="entry name" value="PROTEIN YHFA"/>
    <property type="match status" value="1"/>
</dbReference>
<sequence>MEFKMKEVGFTSEFEFGELHVAGDEQYGYRPFQLMVSAIVVCSGGVLRKILEKKRIHIEDITIKSEVERNESEANRIEKISIHYVITGKDLNEGKISQAIELANKNCPMTQSVKGSIEIEETFELVQTNG</sequence>
<dbReference type="SUPFAM" id="SSF82784">
    <property type="entry name" value="OsmC-like"/>
    <property type="match status" value="1"/>
</dbReference>
<name>A0A1H0WLA5_9BACI</name>
<dbReference type="EMBL" id="FNJU01000012">
    <property type="protein sequence ID" value="SDP91474.1"/>
    <property type="molecule type" value="Genomic_DNA"/>
</dbReference>
<dbReference type="InterPro" id="IPR036102">
    <property type="entry name" value="OsmC/Ohrsf"/>
</dbReference>
<dbReference type="PANTHER" id="PTHR34352">
    <property type="entry name" value="PROTEIN YHFA"/>
    <property type="match status" value="1"/>
</dbReference>
<dbReference type="InterPro" id="IPR015946">
    <property type="entry name" value="KH_dom-like_a/b"/>
</dbReference>
<dbReference type="InterPro" id="IPR003718">
    <property type="entry name" value="OsmC/Ohr_fam"/>
</dbReference>
<organism evidence="1 2">
    <name type="scientific">Litchfieldia salsa</name>
    <dbReference type="NCBI Taxonomy" id="930152"/>
    <lineage>
        <taxon>Bacteria</taxon>
        <taxon>Bacillati</taxon>
        <taxon>Bacillota</taxon>
        <taxon>Bacilli</taxon>
        <taxon>Bacillales</taxon>
        <taxon>Bacillaceae</taxon>
        <taxon>Litchfieldia</taxon>
    </lineage>
</organism>
<proteinExistence type="predicted"/>
<keyword evidence="2" id="KW-1185">Reference proteome</keyword>
<dbReference type="AlphaFoldDB" id="A0A1H0WLA5"/>
<dbReference type="Pfam" id="PF02566">
    <property type="entry name" value="OsmC"/>
    <property type="match status" value="1"/>
</dbReference>
<evidence type="ECO:0000313" key="2">
    <source>
        <dbReference type="Proteomes" id="UP000199159"/>
    </source>
</evidence>
<dbReference type="Proteomes" id="UP000199159">
    <property type="component" value="Unassembled WGS sequence"/>
</dbReference>
<gene>
    <name evidence="1" type="ORF">SAMN05216565_11235</name>
</gene>
<accession>A0A1H0WLA5</accession>
<dbReference type="Gene3D" id="3.30.300.20">
    <property type="match status" value="1"/>
</dbReference>
<dbReference type="RefSeq" id="WP_090857963.1">
    <property type="nucleotide sequence ID" value="NZ_FNJU01000012.1"/>
</dbReference>
<protein>
    <submittedName>
        <fullName evidence="1">Uncharacterized OsmC-related protein</fullName>
    </submittedName>
</protein>
<reference evidence="2" key="1">
    <citation type="submission" date="2016-10" db="EMBL/GenBank/DDBJ databases">
        <authorList>
            <person name="Varghese N."/>
            <person name="Submissions S."/>
        </authorList>
    </citation>
    <scope>NUCLEOTIDE SEQUENCE [LARGE SCALE GENOMIC DNA]</scope>
    <source>
        <strain evidence="2">IBRC-M10078</strain>
    </source>
</reference>
<dbReference type="OrthoDB" id="13625at2"/>